<evidence type="ECO:0000256" key="15">
    <source>
        <dbReference type="PROSITE-ProRule" id="PRU00302"/>
    </source>
</evidence>
<feature type="domain" description="Sushi" evidence="18">
    <location>
        <begin position="176"/>
        <end position="230"/>
    </location>
</feature>
<evidence type="ECO:0000256" key="5">
    <source>
        <dbReference type="ARBA" id="ARBA00022536"/>
    </source>
</evidence>
<dbReference type="SUPFAM" id="SSF57184">
    <property type="entry name" value="Growth factor receptor domain"/>
    <property type="match status" value="1"/>
</dbReference>
<dbReference type="InterPro" id="IPR052235">
    <property type="entry name" value="Nephronectin_domain"/>
</dbReference>
<evidence type="ECO:0000313" key="19">
    <source>
        <dbReference type="EMBL" id="KAI7794914.1"/>
    </source>
</evidence>
<dbReference type="InterPro" id="IPR001881">
    <property type="entry name" value="EGF-like_Ca-bd_dom"/>
</dbReference>
<evidence type="ECO:0000259" key="18">
    <source>
        <dbReference type="PROSITE" id="PS50923"/>
    </source>
</evidence>
<keyword evidence="15" id="KW-0768">Sushi</keyword>
<evidence type="ECO:0000256" key="6">
    <source>
        <dbReference type="ARBA" id="ARBA00022583"/>
    </source>
</evidence>
<dbReference type="EMBL" id="JAFHDT010000020">
    <property type="protein sequence ID" value="KAI7794914.1"/>
    <property type="molecule type" value="Genomic_DNA"/>
</dbReference>
<dbReference type="InterPro" id="IPR026823">
    <property type="entry name" value="cEGF"/>
</dbReference>
<dbReference type="SUPFAM" id="SSF57535">
    <property type="entry name" value="Complement control module/SCR domain"/>
    <property type="match status" value="3"/>
</dbReference>
<dbReference type="Gene3D" id="2.10.70.10">
    <property type="entry name" value="Complement Module, domain 1"/>
    <property type="match status" value="3"/>
</dbReference>
<organism evidence="19 20">
    <name type="scientific">Triplophysa rosa</name>
    <name type="common">Cave loach</name>
    <dbReference type="NCBI Taxonomy" id="992332"/>
    <lineage>
        <taxon>Eukaryota</taxon>
        <taxon>Metazoa</taxon>
        <taxon>Chordata</taxon>
        <taxon>Craniata</taxon>
        <taxon>Vertebrata</taxon>
        <taxon>Euteleostomi</taxon>
        <taxon>Actinopterygii</taxon>
        <taxon>Neopterygii</taxon>
        <taxon>Teleostei</taxon>
        <taxon>Ostariophysi</taxon>
        <taxon>Cypriniformes</taxon>
        <taxon>Nemacheilidae</taxon>
        <taxon>Triplophysa</taxon>
    </lineage>
</organism>
<keyword evidence="10 17" id="KW-1133">Transmembrane helix</keyword>
<comment type="caution">
    <text evidence="15">Lacks conserved residue(s) required for the propagation of feature annotation.</text>
</comment>
<feature type="domain" description="Sushi" evidence="18">
    <location>
        <begin position="579"/>
        <end position="643"/>
    </location>
</feature>
<evidence type="ECO:0000256" key="7">
    <source>
        <dbReference type="ARBA" id="ARBA00022692"/>
    </source>
</evidence>
<comment type="similarity">
    <text evidence="3">Belongs to the fibulin family.</text>
</comment>
<dbReference type="InterPro" id="IPR009030">
    <property type="entry name" value="Growth_fac_rcpt_cys_sf"/>
</dbReference>
<evidence type="ECO:0000256" key="13">
    <source>
        <dbReference type="ARBA" id="ARBA00023170"/>
    </source>
</evidence>
<dbReference type="SMART" id="SM00032">
    <property type="entry name" value="CCP"/>
    <property type="match status" value="3"/>
</dbReference>
<keyword evidence="11 17" id="KW-0472">Membrane</keyword>
<proteinExistence type="inferred from homology"/>
<dbReference type="AlphaFoldDB" id="A0A9W7WDF1"/>
<feature type="domain" description="Sushi" evidence="18">
    <location>
        <begin position="121"/>
        <end position="175"/>
    </location>
</feature>
<evidence type="ECO:0000256" key="3">
    <source>
        <dbReference type="ARBA" id="ARBA00006127"/>
    </source>
</evidence>
<evidence type="ECO:0000256" key="2">
    <source>
        <dbReference type="ARBA" id="ARBA00004498"/>
    </source>
</evidence>
<dbReference type="FunFam" id="2.10.25.10:FF:000005">
    <property type="entry name" value="Fibrillin 2"/>
    <property type="match status" value="1"/>
</dbReference>
<evidence type="ECO:0000256" key="16">
    <source>
        <dbReference type="SAM" id="MobiDB-lite"/>
    </source>
</evidence>
<feature type="transmembrane region" description="Helical" evidence="17">
    <location>
        <begin position="72"/>
        <end position="90"/>
    </location>
</feature>
<dbReference type="InterPro" id="IPR049883">
    <property type="entry name" value="NOTCH1_EGF-like"/>
</dbReference>
<dbReference type="PANTHER" id="PTHR24050">
    <property type="entry name" value="PA14 DOMAIN-CONTAINING PROTEIN"/>
    <property type="match status" value="1"/>
</dbReference>
<keyword evidence="20" id="KW-1185">Reference proteome</keyword>
<dbReference type="GO" id="GO:0005509">
    <property type="term" value="F:calcium ion binding"/>
    <property type="evidence" value="ECO:0007669"/>
    <property type="project" value="InterPro"/>
</dbReference>
<dbReference type="Gene3D" id="2.10.25.10">
    <property type="entry name" value="Laminin"/>
    <property type="match status" value="4"/>
</dbReference>
<keyword evidence="5" id="KW-0245">EGF-like domain</keyword>
<dbReference type="InterPro" id="IPR000436">
    <property type="entry name" value="Sushi_SCR_CCP_dom"/>
</dbReference>
<dbReference type="CDD" id="cd00033">
    <property type="entry name" value="CCP"/>
    <property type="match status" value="3"/>
</dbReference>
<dbReference type="CDD" id="cd00054">
    <property type="entry name" value="EGF_CA"/>
    <property type="match status" value="2"/>
</dbReference>
<dbReference type="GO" id="GO:0006897">
    <property type="term" value="P:endocytosis"/>
    <property type="evidence" value="ECO:0007669"/>
    <property type="project" value="UniProtKB-KW"/>
</dbReference>
<gene>
    <name evidence="19" type="ORF">IRJ41_004201</name>
</gene>
<evidence type="ECO:0000256" key="9">
    <source>
        <dbReference type="ARBA" id="ARBA00022737"/>
    </source>
</evidence>
<keyword evidence="4" id="KW-0964">Secreted</keyword>
<comment type="caution">
    <text evidence="19">The sequence shown here is derived from an EMBL/GenBank/DDBJ whole genome shotgun (WGS) entry which is preliminary data.</text>
</comment>
<evidence type="ECO:0000256" key="4">
    <source>
        <dbReference type="ARBA" id="ARBA00022530"/>
    </source>
</evidence>
<evidence type="ECO:0000256" key="14">
    <source>
        <dbReference type="ARBA" id="ARBA00023180"/>
    </source>
</evidence>
<dbReference type="PROSITE" id="PS50923">
    <property type="entry name" value="SUSHI"/>
    <property type="match status" value="3"/>
</dbReference>
<keyword evidence="8" id="KW-0732">Signal</keyword>
<dbReference type="Pfam" id="PF07645">
    <property type="entry name" value="EGF_CA"/>
    <property type="match status" value="1"/>
</dbReference>
<dbReference type="OrthoDB" id="446173at2759"/>
<dbReference type="InterPro" id="IPR000152">
    <property type="entry name" value="EGF-type_Asp/Asn_hydroxyl_site"/>
</dbReference>
<dbReference type="PANTHER" id="PTHR24050:SF28">
    <property type="entry name" value="UROMODULIN-LIKE"/>
    <property type="match status" value="1"/>
</dbReference>
<keyword evidence="6" id="KW-0254">Endocytosis</keyword>
<evidence type="ECO:0000256" key="10">
    <source>
        <dbReference type="ARBA" id="ARBA00022989"/>
    </source>
</evidence>
<evidence type="ECO:0000256" key="8">
    <source>
        <dbReference type="ARBA" id="ARBA00022729"/>
    </source>
</evidence>
<keyword evidence="4" id="KW-0272">Extracellular matrix</keyword>
<protein>
    <recommendedName>
        <fullName evidence="18">Sushi domain-containing protein</fullName>
    </recommendedName>
</protein>
<dbReference type="InterPro" id="IPR018097">
    <property type="entry name" value="EGF_Ca-bd_CS"/>
</dbReference>
<evidence type="ECO:0000256" key="12">
    <source>
        <dbReference type="ARBA" id="ARBA00023157"/>
    </source>
</evidence>
<dbReference type="Pfam" id="PF12662">
    <property type="entry name" value="cEGF"/>
    <property type="match status" value="1"/>
</dbReference>
<name>A0A9W7WDF1_TRIRA</name>
<dbReference type="PROSITE" id="PS01187">
    <property type="entry name" value="EGF_CA"/>
    <property type="match status" value="2"/>
</dbReference>
<evidence type="ECO:0000256" key="1">
    <source>
        <dbReference type="ARBA" id="ARBA00004479"/>
    </source>
</evidence>
<reference evidence="19" key="1">
    <citation type="submission" date="2021-02" db="EMBL/GenBank/DDBJ databases">
        <title>Comparative genomics reveals that relaxation of natural selection precedes convergent phenotypic evolution of cavefish.</title>
        <authorList>
            <person name="Peng Z."/>
        </authorList>
    </citation>
    <scope>NUCLEOTIDE SEQUENCE</scope>
    <source>
        <tissue evidence="19">Muscle</tissue>
    </source>
</reference>
<keyword evidence="14" id="KW-0325">Glycoprotein</keyword>
<keyword evidence="12" id="KW-1015">Disulfide bond</keyword>
<feature type="region of interest" description="Disordered" evidence="16">
    <location>
        <begin position="478"/>
        <end position="499"/>
    </location>
</feature>
<dbReference type="InterPro" id="IPR000742">
    <property type="entry name" value="EGF"/>
</dbReference>
<dbReference type="Pfam" id="PF14670">
    <property type="entry name" value="FXa_inhibition"/>
    <property type="match status" value="1"/>
</dbReference>
<feature type="transmembrane region" description="Helical" evidence="17">
    <location>
        <begin position="6"/>
        <end position="28"/>
    </location>
</feature>
<feature type="transmembrane region" description="Helical" evidence="17">
    <location>
        <begin position="40"/>
        <end position="60"/>
    </location>
</feature>
<dbReference type="PROSITE" id="PS00010">
    <property type="entry name" value="ASX_HYDROXYL"/>
    <property type="match status" value="1"/>
</dbReference>
<keyword evidence="7 17" id="KW-0812">Transmembrane</keyword>
<dbReference type="GO" id="GO:0016020">
    <property type="term" value="C:membrane"/>
    <property type="evidence" value="ECO:0007669"/>
    <property type="project" value="UniProtKB-SubCell"/>
</dbReference>
<dbReference type="Proteomes" id="UP001059041">
    <property type="component" value="Linkage Group LG20"/>
</dbReference>
<sequence>MSHYGFISYCMALPGLFSSFALFIDLYIEYTKFFGCFHLLIALTILTLCLSPPLSLSLLLSSLNSFCSRLSLVSVCLIFIILWVSTASFIQLYTCSIMWRGLLQFVFLIQLWTLTPGFADNGCSGFGNLENGQTFFRYGGLYVTFTCNPGFRIHGYRASSCVSGQWARNPPLCVASGCPSPGNLLHGSSVMSQDRSLSFFCCDSGFRLFGSALLYCKGKIWNGTKPVCKAADITSVTQEASRLNVNLQSHLNTLAVTAPKAFHKSALLGFPHIKPDFQGHKQENIKKTLEIKPLKKLWSDKTQHKGAAADVLKEPINHLENVKDPFRNTDIQKPLLVDSSNVTTISSSHLGASFQVSSFTTPQRDTQVKESTAKIIDQTSYRGNEKDLQSTYGTDKPSQSTQVTIAPMYVPFNSHQTSNINPPDPNVTPTDQIQSVTFISKASYEATTISSPASPTTSSFGFMVHFLESTTRSTVSSNCSDICVTSSPSRTTERTSPRTEVLTVDTQFTSTVPLRKDTNDTNKVTNGFSRPVLLSHFLRNTTLSTSIDYRQENERSDGSDSPAWKDLGITRLPTREHRPVCPYPPLPSHGTFYFRSIKNPGPHQYKHYIQYACYPGYTLTSGDIYNYCQHSGQWSGKTPLCIALTPCSLNNGVCSQICQDIGQNRAQCLCKPGFLLLEDQRTCRDLDECVEQLHLCQQACENTLGSYRCSCNPGFQLSPDRTSCFNINECEEMQLNRCEWKCVNLPGTHGCICPRGYRLHLNGYQCEDINECEWKNGGCSHPCINHRGSYKCACPETRRISPYNPKMCLAVRAQTSSSQ</sequence>
<evidence type="ECO:0000256" key="11">
    <source>
        <dbReference type="ARBA" id="ARBA00023136"/>
    </source>
</evidence>
<dbReference type="SMART" id="SM00179">
    <property type="entry name" value="EGF_CA"/>
    <property type="match status" value="4"/>
</dbReference>
<dbReference type="Pfam" id="PF00084">
    <property type="entry name" value="Sushi"/>
    <property type="match status" value="3"/>
</dbReference>
<dbReference type="FunFam" id="2.10.25.10:FF:000009">
    <property type="entry name" value="Low-density lipoprotein receptor isoform 1"/>
    <property type="match status" value="1"/>
</dbReference>
<comment type="subcellular location">
    <subcellularLocation>
        <location evidence="1">Membrane</location>
        <topology evidence="1">Single-pass type I membrane protein</topology>
    </subcellularLocation>
    <subcellularLocation>
        <location evidence="2">Secreted</location>
        <location evidence="2">Extracellular space</location>
        <location evidence="2">Extracellular matrix</location>
    </subcellularLocation>
</comment>
<keyword evidence="9" id="KW-0677">Repeat</keyword>
<accession>A0A9W7WDF1</accession>
<dbReference type="SMART" id="SM00181">
    <property type="entry name" value="EGF"/>
    <property type="match status" value="5"/>
</dbReference>
<dbReference type="SUPFAM" id="SSF57196">
    <property type="entry name" value="EGF/Laminin"/>
    <property type="match status" value="1"/>
</dbReference>
<evidence type="ECO:0000313" key="20">
    <source>
        <dbReference type="Proteomes" id="UP001059041"/>
    </source>
</evidence>
<keyword evidence="13" id="KW-0675">Receptor</keyword>
<dbReference type="InterPro" id="IPR035976">
    <property type="entry name" value="Sushi/SCR/CCP_sf"/>
</dbReference>
<evidence type="ECO:0000256" key="17">
    <source>
        <dbReference type="SAM" id="Phobius"/>
    </source>
</evidence>
<dbReference type="PROSITE" id="PS01186">
    <property type="entry name" value="EGF_2"/>
    <property type="match status" value="2"/>
</dbReference>